<sequence length="449" mass="49666">MKNKTGLLTGGLCVALLSGCNSDPQVLLGYSANQLCSRHFISDEPVDFIKSRVIPEALAILPDDTQIHVDSGNHEVTLSAAIGNEIITRTSVYREGFGCTLLFDLTKEQLRAQTAHVNTPEASPSAPIDKAVNSNLTLDKFFKTNQYDYAWSDNTFAVAVMHKGKLVAEQYDDHHHGDTRVLSWSMAKTLTALMTGVLIDQGKLALNQTVSFGQHGMTIKNLLNMSSGVKWTETPDIHGYEDLAPMWYYHGNSVEYVSALGKEYTPGSRFEYATGTTQLLSSAIKTASGGSFQTVNDLYQSYLFKPLGINNAVVEFDEAGNFRGGARMFLTIHDWLKIGELFINKGRWGDQQVVSESWLSEVMMSPSVSKHYGAQLWLNDLQFWLPKLPKDTVSLRGHRGQYVIIIPSKQLVVARFGAYGSVVNQNIGLANKRVFSAVVDVLKQLEQSN</sequence>
<dbReference type="PANTHER" id="PTHR43283:SF7">
    <property type="entry name" value="BETA-LACTAMASE-RELATED DOMAIN-CONTAINING PROTEIN"/>
    <property type="match status" value="1"/>
</dbReference>
<dbReference type="PROSITE" id="PS51257">
    <property type="entry name" value="PROKAR_LIPOPROTEIN"/>
    <property type="match status" value="1"/>
</dbReference>
<evidence type="ECO:0000259" key="1">
    <source>
        <dbReference type="Pfam" id="PF00144"/>
    </source>
</evidence>
<evidence type="ECO:0000313" key="3">
    <source>
        <dbReference type="Proteomes" id="UP000615755"/>
    </source>
</evidence>
<proteinExistence type="predicted"/>
<protein>
    <recommendedName>
        <fullName evidence="1">Beta-lactamase-related domain-containing protein</fullName>
    </recommendedName>
</protein>
<dbReference type="Pfam" id="PF00144">
    <property type="entry name" value="Beta-lactamase"/>
    <property type="match status" value="1"/>
</dbReference>
<dbReference type="Proteomes" id="UP000615755">
    <property type="component" value="Unassembled WGS sequence"/>
</dbReference>
<gene>
    <name evidence="2" type="ORF">PAUR_a0199</name>
</gene>
<dbReference type="Gene3D" id="3.40.710.10">
    <property type="entry name" value="DD-peptidase/beta-lactamase superfamily"/>
    <property type="match status" value="1"/>
</dbReference>
<keyword evidence="3" id="KW-1185">Reference proteome</keyword>
<dbReference type="InterPro" id="IPR050789">
    <property type="entry name" value="Diverse_Enzym_Activities"/>
</dbReference>
<dbReference type="EMBL" id="AQGV01000011">
    <property type="protein sequence ID" value="MBE0366934.1"/>
    <property type="molecule type" value="Genomic_DNA"/>
</dbReference>
<organism evidence="2 3">
    <name type="scientific">Pseudoalteromonas aurantia 208</name>
    <dbReference type="NCBI Taxonomy" id="1314867"/>
    <lineage>
        <taxon>Bacteria</taxon>
        <taxon>Pseudomonadati</taxon>
        <taxon>Pseudomonadota</taxon>
        <taxon>Gammaproteobacteria</taxon>
        <taxon>Alteromonadales</taxon>
        <taxon>Pseudoalteromonadaceae</taxon>
        <taxon>Pseudoalteromonas</taxon>
    </lineage>
</organism>
<dbReference type="RefSeq" id="WP_192506419.1">
    <property type="nucleotide sequence ID" value="NZ_AQGV01000011.1"/>
</dbReference>
<dbReference type="InterPro" id="IPR012338">
    <property type="entry name" value="Beta-lactam/transpept-like"/>
</dbReference>
<accession>A0ABR9E9C2</accession>
<dbReference type="PANTHER" id="PTHR43283">
    <property type="entry name" value="BETA-LACTAMASE-RELATED"/>
    <property type="match status" value="1"/>
</dbReference>
<dbReference type="SUPFAM" id="SSF56601">
    <property type="entry name" value="beta-lactamase/transpeptidase-like"/>
    <property type="match status" value="1"/>
</dbReference>
<dbReference type="InterPro" id="IPR001466">
    <property type="entry name" value="Beta-lactam-related"/>
</dbReference>
<reference evidence="2 3" key="1">
    <citation type="submission" date="2015-03" db="EMBL/GenBank/DDBJ databases">
        <title>Genome sequence of Pseudoalteromonas aurantia.</title>
        <authorList>
            <person name="Xie B.-B."/>
            <person name="Rong J.-C."/>
            <person name="Qin Q.-L."/>
            <person name="Zhang Y.-Z."/>
        </authorList>
    </citation>
    <scope>NUCLEOTIDE SEQUENCE [LARGE SCALE GENOMIC DNA]</scope>
    <source>
        <strain evidence="2 3">208</strain>
    </source>
</reference>
<name>A0ABR9E9C2_9GAMM</name>
<comment type="caution">
    <text evidence="2">The sequence shown here is derived from an EMBL/GenBank/DDBJ whole genome shotgun (WGS) entry which is preliminary data.</text>
</comment>
<feature type="domain" description="Beta-lactamase-related" evidence="1">
    <location>
        <begin position="157"/>
        <end position="414"/>
    </location>
</feature>
<evidence type="ECO:0000313" key="2">
    <source>
        <dbReference type="EMBL" id="MBE0366934.1"/>
    </source>
</evidence>